<dbReference type="AlphaFoldDB" id="A0A6S6UK26"/>
<feature type="chain" id="PRO_5028419080" evidence="1">
    <location>
        <begin position="24"/>
        <end position="111"/>
    </location>
</feature>
<feature type="signal peptide" evidence="1">
    <location>
        <begin position="1"/>
        <end position="23"/>
    </location>
</feature>
<reference evidence="2" key="1">
    <citation type="submission" date="2020-01" db="EMBL/GenBank/DDBJ databases">
        <authorList>
            <person name="Meier V. D."/>
            <person name="Meier V D."/>
        </authorList>
    </citation>
    <scope>NUCLEOTIDE SEQUENCE</scope>
    <source>
        <strain evidence="2">HLG_WM_MAG_09</strain>
    </source>
</reference>
<accession>A0A6S6UK26</accession>
<name>A0A6S6UK26_9GAMM</name>
<evidence type="ECO:0000256" key="1">
    <source>
        <dbReference type="SAM" id="SignalP"/>
    </source>
</evidence>
<protein>
    <submittedName>
        <fullName evidence="2">Uncharacterized protein</fullName>
    </submittedName>
</protein>
<proteinExistence type="predicted"/>
<evidence type="ECO:0000313" key="2">
    <source>
        <dbReference type="EMBL" id="CAA6830854.1"/>
    </source>
</evidence>
<keyword evidence="1" id="KW-0732">Signal</keyword>
<gene>
    <name evidence="2" type="ORF">HELGO_WM27213</name>
</gene>
<sequence length="111" mass="12422">MNNIIKLIITTVLLTGFSSASIAAWADSSNTSEVRLVATIDNGPALRPVEWTIFRVGNPSNPLFTENRHSFTLHSMKPGRYTAVVNKDGEIRRRDFYVMADTTSRVRIPID</sequence>
<organism evidence="2">
    <name type="scientific">uncultured Thiotrichaceae bacterium</name>
    <dbReference type="NCBI Taxonomy" id="298394"/>
    <lineage>
        <taxon>Bacteria</taxon>
        <taxon>Pseudomonadati</taxon>
        <taxon>Pseudomonadota</taxon>
        <taxon>Gammaproteobacteria</taxon>
        <taxon>Thiotrichales</taxon>
        <taxon>Thiotrichaceae</taxon>
        <taxon>environmental samples</taxon>
    </lineage>
</organism>
<dbReference type="EMBL" id="CACVAT010000640">
    <property type="protein sequence ID" value="CAA6830854.1"/>
    <property type="molecule type" value="Genomic_DNA"/>
</dbReference>